<comment type="caution">
    <text evidence="1">The sequence shown here is derived from an EMBL/GenBank/DDBJ whole genome shotgun (WGS) entry which is preliminary data.</text>
</comment>
<dbReference type="EMBL" id="CM046388">
    <property type="protein sequence ID" value="KAI8570154.1"/>
    <property type="molecule type" value="Genomic_DNA"/>
</dbReference>
<sequence>MAATSSSLPITDGGLSFWASHSSLSNHHSAKVLKWGFRRDEDTKLVSHRSKGQAFRVLANPNVSPSKGRSKKEVIMVDPLEAKRLAAKQMEGIKAREKLKRRRQIEAINGAWAMIGLTAGLVIEGQTGNSILSQIGKRVFLWVRFTMIGLLKLKCIKPSPQSTGFLWFRPVRPMAIQAH</sequence>
<dbReference type="Proteomes" id="UP001062846">
    <property type="component" value="Chromosome 1"/>
</dbReference>
<name>A0ACC0PY85_RHOML</name>
<organism evidence="1 2">
    <name type="scientific">Rhododendron molle</name>
    <name type="common">Chinese azalea</name>
    <name type="synonym">Azalea mollis</name>
    <dbReference type="NCBI Taxonomy" id="49168"/>
    <lineage>
        <taxon>Eukaryota</taxon>
        <taxon>Viridiplantae</taxon>
        <taxon>Streptophyta</taxon>
        <taxon>Embryophyta</taxon>
        <taxon>Tracheophyta</taxon>
        <taxon>Spermatophyta</taxon>
        <taxon>Magnoliopsida</taxon>
        <taxon>eudicotyledons</taxon>
        <taxon>Gunneridae</taxon>
        <taxon>Pentapetalae</taxon>
        <taxon>asterids</taxon>
        <taxon>Ericales</taxon>
        <taxon>Ericaceae</taxon>
        <taxon>Ericoideae</taxon>
        <taxon>Rhodoreae</taxon>
        <taxon>Rhododendron</taxon>
    </lineage>
</organism>
<reference evidence="1" key="1">
    <citation type="submission" date="2022-02" db="EMBL/GenBank/DDBJ databases">
        <title>Plant Genome Project.</title>
        <authorList>
            <person name="Zhang R.-G."/>
        </authorList>
    </citation>
    <scope>NUCLEOTIDE SEQUENCE</scope>
    <source>
        <strain evidence="1">AT1</strain>
    </source>
</reference>
<gene>
    <name evidence="1" type="ORF">RHMOL_Rhmol01G0011200</name>
</gene>
<keyword evidence="2" id="KW-1185">Reference proteome</keyword>
<proteinExistence type="predicted"/>
<accession>A0ACC0PY85</accession>
<protein>
    <submittedName>
        <fullName evidence="1">Uncharacterized protein</fullName>
    </submittedName>
</protein>
<evidence type="ECO:0000313" key="1">
    <source>
        <dbReference type="EMBL" id="KAI8570154.1"/>
    </source>
</evidence>
<evidence type="ECO:0000313" key="2">
    <source>
        <dbReference type="Proteomes" id="UP001062846"/>
    </source>
</evidence>